<accession>A0A0F8JVZ8</accession>
<organism evidence="1 2">
    <name type="scientific">Methanosarcina mazei</name>
    <name type="common">Methanosarcina frisia</name>
    <dbReference type="NCBI Taxonomy" id="2209"/>
    <lineage>
        <taxon>Archaea</taxon>
        <taxon>Methanobacteriati</taxon>
        <taxon>Methanobacteriota</taxon>
        <taxon>Stenosarchaea group</taxon>
        <taxon>Methanomicrobia</taxon>
        <taxon>Methanosarcinales</taxon>
        <taxon>Methanosarcinaceae</taxon>
        <taxon>Methanosarcina</taxon>
    </lineage>
</organism>
<dbReference type="RefSeq" id="WP_048043341.1">
    <property type="nucleotide sequence ID" value="NZ_JJPP01000076.1"/>
</dbReference>
<gene>
    <name evidence="1" type="ORF">DU55_13120</name>
</gene>
<protein>
    <submittedName>
        <fullName evidence="1">Uncharacterized protein</fullName>
    </submittedName>
</protein>
<evidence type="ECO:0000313" key="1">
    <source>
        <dbReference type="EMBL" id="KKG79808.1"/>
    </source>
</evidence>
<dbReference type="EMBL" id="JJPP01000076">
    <property type="protein sequence ID" value="KKG79808.1"/>
    <property type="molecule type" value="Genomic_DNA"/>
</dbReference>
<proteinExistence type="predicted"/>
<dbReference type="Proteomes" id="UP000034817">
    <property type="component" value="Unassembled WGS sequence"/>
</dbReference>
<sequence>MSRHIVKSKPTPSTLIKLNCIEIDSNDSFDRLIVCASRFEDSLKKCGASPLEDYTFVDLFNLAIEATKIDNLDNVKLVVKGL</sequence>
<dbReference type="GeneID" id="24865001"/>
<reference evidence="1 2" key="1">
    <citation type="journal article" date="2015" name="ISME J.">
        <title>Genomic and phenotypic differentiation among Methanosarcina mazei populations from Columbia River sediment.</title>
        <authorList>
            <person name="Youngblut N.D."/>
            <person name="Wirth J.S."/>
            <person name="Henriksen J.R."/>
            <person name="Smith M."/>
            <person name="Simon H."/>
            <person name="Metcalf W.W."/>
            <person name="Whitaker R.J."/>
        </authorList>
    </citation>
    <scope>NUCLEOTIDE SEQUENCE [LARGE SCALE GENOMIC DNA]</scope>
    <source>
        <strain evidence="1 2">3.H.A.2.4</strain>
    </source>
</reference>
<evidence type="ECO:0000313" key="2">
    <source>
        <dbReference type="Proteomes" id="UP000034817"/>
    </source>
</evidence>
<name>A0A0F8JVZ8_METMZ</name>
<comment type="caution">
    <text evidence="1">The sequence shown here is derived from an EMBL/GenBank/DDBJ whole genome shotgun (WGS) entry which is preliminary data.</text>
</comment>
<dbReference type="PATRIC" id="fig|2209.72.peg.2851"/>
<dbReference type="AlphaFoldDB" id="A0A0F8JVZ8"/>